<comment type="caution">
    <text evidence="2">The sequence shown here is derived from an EMBL/GenBank/DDBJ whole genome shotgun (WGS) entry which is preliminary data.</text>
</comment>
<gene>
    <name evidence="2" type="ORF">PR002_g8828</name>
</gene>
<dbReference type="AlphaFoldDB" id="A0A6A3MV42"/>
<dbReference type="EMBL" id="QXFU01000455">
    <property type="protein sequence ID" value="KAE9033134.1"/>
    <property type="molecule type" value="Genomic_DNA"/>
</dbReference>
<accession>A0A6A3MV42</accession>
<proteinExistence type="predicted"/>
<evidence type="ECO:0000313" key="2">
    <source>
        <dbReference type="EMBL" id="KAE9033134.1"/>
    </source>
</evidence>
<organism evidence="2 3">
    <name type="scientific">Phytophthora rubi</name>
    <dbReference type="NCBI Taxonomy" id="129364"/>
    <lineage>
        <taxon>Eukaryota</taxon>
        <taxon>Sar</taxon>
        <taxon>Stramenopiles</taxon>
        <taxon>Oomycota</taxon>
        <taxon>Peronosporomycetes</taxon>
        <taxon>Peronosporales</taxon>
        <taxon>Peronosporaceae</taxon>
        <taxon>Phytophthora</taxon>
    </lineage>
</organism>
<evidence type="ECO:0000256" key="1">
    <source>
        <dbReference type="SAM" id="MobiDB-lite"/>
    </source>
</evidence>
<reference evidence="2 3" key="1">
    <citation type="submission" date="2018-09" db="EMBL/GenBank/DDBJ databases">
        <title>Genomic investigation of the strawberry pathogen Phytophthora fragariae indicates pathogenicity is determined by transcriptional variation in three key races.</title>
        <authorList>
            <person name="Adams T.M."/>
            <person name="Armitage A.D."/>
            <person name="Sobczyk M.K."/>
            <person name="Bates H.J."/>
            <person name="Dunwell J.M."/>
            <person name="Nellist C.F."/>
            <person name="Harrison R.J."/>
        </authorList>
    </citation>
    <scope>NUCLEOTIDE SEQUENCE [LARGE SCALE GENOMIC DNA]</scope>
    <source>
        <strain evidence="2 3">SCRP324</strain>
    </source>
</reference>
<name>A0A6A3MV42_9STRA</name>
<evidence type="ECO:0000313" key="3">
    <source>
        <dbReference type="Proteomes" id="UP000435112"/>
    </source>
</evidence>
<sequence>MVDGEKVGEETLAAAGIADGASHGLETLGPHQGAL</sequence>
<feature type="region of interest" description="Disordered" evidence="1">
    <location>
        <begin position="1"/>
        <end position="35"/>
    </location>
</feature>
<dbReference type="Proteomes" id="UP000435112">
    <property type="component" value="Unassembled WGS sequence"/>
</dbReference>
<protein>
    <submittedName>
        <fullName evidence="2">Uncharacterized protein</fullName>
    </submittedName>
</protein>